<name>A0ACB9KAE2_9ASTR</name>
<reference evidence="1 2" key="2">
    <citation type="journal article" date="2022" name="Mol. Ecol. Resour.">
        <title>The genomes of chicory, endive, great burdock and yacon provide insights into Asteraceae paleo-polyploidization history and plant inulin production.</title>
        <authorList>
            <person name="Fan W."/>
            <person name="Wang S."/>
            <person name="Wang H."/>
            <person name="Wang A."/>
            <person name="Jiang F."/>
            <person name="Liu H."/>
            <person name="Zhao H."/>
            <person name="Xu D."/>
            <person name="Zhang Y."/>
        </authorList>
    </citation>
    <scope>NUCLEOTIDE SEQUENCE [LARGE SCALE GENOMIC DNA]</scope>
    <source>
        <strain evidence="2">cv. Yunnan</strain>
        <tissue evidence="1">Leaves</tissue>
    </source>
</reference>
<protein>
    <submittedName>
        <fullName evidence="1">Uncharacterized protein</fullName>
    </submittedName>
</protein>
<accession>A0ACB9KAE2</accession>
<dbReference type="EMBL" id="CM042018">
    <property type="protein sequence ID" value="KAI3829213.1"/>
    <property type="molecule type" value="Genomic_DNA"/>
</dbReference>
<evidence type="ECO:0000313" key="2">
    <source>
        <dbReference type="Proteomes" id="UP001056120"/>
    </source>
</evidence>
<organism evidence="1 2">
    <name type="scientific">Smallanthus sonchifolius</name>
    <dbReference type="NCBI Taxonomy" id="185202"/>
    <lineage>
        <taxon>Eukaryota</taxon>
        <taxon>Viridiplantae</taxon>
        <taxon>Streptophyta</taxon>
        <taxon>Embryophyta</taxon>
        <taxon>Tracheophyta</taxon>
        <taxon>Spermatophyta</taxon>
        <taxon>Magnoliopsida</taxon>
        <taxon>eudicotyledons</taxon>
        <taxon>Gunneridae</taxon>
        <taxon>Pentapetalae</taxon>
        <taxon>asterids</taxon>
        <taxon>campanulids</taxon>
        <taxon>Asterales</taxon>
        <taxon>Asteraceae</taxon>
        <taxon>Asteroideae</taxon>
        <taxon>Heliantheae alliance</taxon>
        <taxon>Millerieae</taxon>
        <taxon>Smallanthus</taxon>
    </lineage>
</organism>
<sequence>MLPSLRDVRSKAHHHIGRWRTRETERETLRLERETERFRERKLKKKVGECCVWCREFLLHDGGGGGETAVEVWEILE</sequence>
<gene>
    <name evidence="1" type="ORF">L1987_03330</name>
</gene>
<evidence type="ECO:0000313" key="1">
    <source>
        <dbReference type="EMBL" id="KAI3829213.1"/>
    </source>
</evidence>
<proteinExistence type="predicted"/>
<keyword evidence="2" id="KW-1185">Reference proteome</keyword>
<reference evidence="2" key="1">
    <citation type="journal article" date="2022" name="Mol. Ecol. Resour.">
        <title>The genomes of chicory, endive, great burdock and yacon provide insights into Asteraceae palaeo-polyploidization history and plant inulin production.</title>
        <authorList>
            <person name="Fan W."/>
            <person name="Wang S."/>
            <person name="Wang H."/>
            <person name="Wang A."/>
            <person name="Jiang F."/>
            <person name="Liu H."/>
            <person name="Zhao H."/>
            <person name="Xu D."/>
            <person name="Zhang Y."/>
        </authorList>
    </citation>
    <scope>NUCLEOTIDE SEQUENCE [LARGE SCALE GENOMIC DNA]</scope>
    <source>
        <strain evidence="2">cv. Yunnan</strain>
    </source>
</reference>
<dbReference type="Proteomes" id="UP001056120">
    <property type="component" value="Linkage Group LG01"/>
</dbReference>
<comment type="caution">
    <text evidence="1">The sequence shown here is derived from an EMBL/GenBank/DDBJ whole genome shotgun (WGS) entry which is preliminary data.</text>
</comment>